<feature type="chain" id="PRO_5045427613" description="Ricin B lectin domain-containing protein" evidence="1">
    <location>
        <begin position="20"/>
        <end position="169"/>
    </location>
</feature>
<keyword evidence="1" id="KW-0732">Signal</keyword>
<dbReference type="SUPFAM" id="SSF50370">
    <property type="entry name" value="Ricin B-like lectins"/>
    <property type="match status" value="1"/>
</dbReference>
<dbReference type="RefSeq" id="XP_062790511.1">
    <property type="nucleotide sequence ID" value="XM_062934460.1"/>
</dbReference>
<dbReference type="GeneID" id="87954851"/>
<name>A0ABZ1CVI1_9TREE</name>
<dbReference type="InterPro" id="IPR035992">
    <property type="entry name" value="Ricin_B-like_lectins"/>
</dbReference>
<evidence type="ECO:0000313" key="3">
    <source>
        <dbReference type="Proteomes" id="UP001329825"/>
    </source>
</evidence>
<dbReference type="Proteomes" id="UP001329825">
    <property type="component" value="Chromosome 3"/>
</dbReference>
<proteinExistence type="predicted"/>
<sequence>MFYISYIITLLPLLGVISGAADDGVKIQLKGTDKCLTARMDSPAPNIPGHGISTTNCSSEDANFWDVLSDSPRILLRTTEPYWALDAGAGKGIDRPVSVTSFNGNDGQDWFLDAIGRISIGGNVVSKKGKLCISVDTYPTSEFHVKTNPCFTGSTEDPNVEYSQLRQLA</sequence>
<reference evidence="2 3" key="1">
    <citation type="submission" date="2024-01" db="EMBL/GenBank/DDBJ databases">
        <title>Comparative genomics of Cryptococcus and Kwoniella reveals pathogenesis evolution and contrasting modes of karyotype evolution via chromosome fusion or intercentromeric recombination.</title>
        <authorList>
            <person name="Coelho M.A."/>
            <person name="David-Palma M."/>
            <person name="Shea T."/>
            <person name="Bowers K."/>
            <person name="McGinley-Smith S."/>
            <person name="Mohammad A.W."/>
            <person name="Gnirke A."/>
            <person name="Yurkov A.M."/>
            <person name="Nowrousian M."/>
            <person name="Sun S."/>
            <person name="Cuomo C.A."/>
            <person name="Heitman J."/>
        </authorList>
    </citation>
    <scope>NUCLEOTIDE SEQUENCE [LARGE SCALE GENOMIC DNA]</scope>
    <source>
        <strain evidence="2">CBS 11374</strain>
    </source>
</reference>
<dbReference type="Gene3D" id="2.80.10.50">
    <property type="match status" value="1"/>
</dbReference>
<dbReference type="PROSITE" id="PS50231">
    <property type="entry name" value="RICIN_B_LECTIN"/>
    <property type="match status" value="1"/>
</dbReference>
<dbReference type="EMBL" id="CP141883">
    <property type="protein sequence ID" value="WRT65771.1"/>
    <property type="molecule type" value="Genomic_DNA"/>
</dbReference>
<evidence type="ECO:0000313" key="2">
    <source>
        <dbReference type="EMBL" id="WRT65771.1"/>
    </source>
</evidence>
<protein>
    <recommendedName>
        <fullName evidence="4">Ricin B lectin domain-containing protein</fullName>
    </recommendedName>
</protein>
<evidence type="ECO:0008006" key="4">
    <source>
        <dbReference type="Google" id="ProtNLM"/>
    </source>
</evidence>
<feature type="signal peptide" evidence="1">
    <location>
        <begin position="1"/>
        <end position="19"/>
    </location>
</feature>
<keyword evidence="3" id="KW-1185">Reference proteome</keyword>
<accession>A0ABZ1CVI1</accession>
<gene>
    <name evidence="2" type="ORF">IL334_002720</name>
</gene>
<evidence type="ECO:0000256" key="1">
    <source>
        <dbReference type="SAM" id="SignalP"/>
    </source>
</evidence>
<organism evidence="2 3">
    <name type="scientific">Kwoniella shivajii</name>
    <dbReference type="NCBI Taxonomy" id="564305"/>
    <lineage>
        <taxon>Eukaryota</taxon>
        <taxon>Fungi</taxon>
        <taxon>Dikarya</taxon>
        <taxon>Basidiomycota</taxon>
        <taxon>Agaricomycotina</taxon>
        <taxon>Tremellomycetes</taxon>
        <taxon>Tremellales</taxon>
        <taxon>Cryptococcaceae</taxon>
        <taxon>Kwoniella</taxon>
    </lineage>
</organism>